<accession>A0AAF0IAF3</accession>
<dbReference type="AlphaFoldDB" id="A0AAF0IAF3"/>
<sequence>MENSKEVNIKLNLLKYIEKIEKTRIVFKPIGFVYFENAAQLNPEDIENTIVKIVIHPKLEQALYKIECYSHIIVLYYFHSLRKDKGRPLKVHIKGDPNLPEVGILASRAQNRPNPIGLKTVKLIDRKANILFVKGLDAFNGSPVIDIKPYIPKSDSISDALTLLDNIK</sequence>
<dbReference type="KEGG" id="oyw:OdinLCB4_004230"/>
<dbReference type="EMBL" id="CP091871">
    <property type="protein sequence ID" value="WEU39700.1"/>
    <property type="molecule type" value="Genomic_DNA"/>
</dbReference>
<comment type="similarity">
    <text evidence="2">Belongs to the tRNA methyltransferase O family.</text>
</comment>
<name>A0AAF0IAF3_ODILC</name>
<dbReference type="InterPro" id="IPR036414">
    <property type="entry name" value="YaeB_N_sf"/>
</dbReference>
<evidence type="ECO:0000313" key="4">
    <source>
        <dbReference type="EMBL" id="WEU39700.1"/>
    </source>
</evidence>
<protein>
    <submittedName>
        <fullName evidence="4">tRNA (N6-threonylcarbamoyladenosine(37)-N6)-methyltransferase TrmO</fullName>
    </submittedName>
</protein>
<dbReference type="PANTHER" id="PTHR12818">
    <property type="entry name" value="TRNA (ADENINE(37)-N6)-METHYLTRANSFERASE"/>
    <property type="match status" value="1"/>
</dbReference>
<evidence type="ECO:0000313" key="5">
    <source>
        <dbReference type="Proteomes" id="UP000186851"/>
    </source>
</evidence>
<evidence type="ECO:0000256" key="2">
    <source>
        <dbReference type="ARBA" id="ARBA00033753"/>
    </source>
</evidence>
<proteinExistence type="inferred from homology"/>
<dbReference type="InterPro" id="IPR036413">
    <property type="entry name" value="YaeB-like_sf"/>
</dbReference>
<dbReference type="CDD" id="cd09281">
    <property type="entry name" value="UPF0066"/>
    <property type="match status" value="1"/>
</dbReference>
<organism evidence="4 5">
    <name type="scientific">Odinarchaeota yellowstonii (strain LCB_4)</name>
    <dbReference type="NCBI Taxonomy" id="1841599"/>
    <lineage>
        <taxon>Archaea</taxon>
        <taxon>Promethearchaeati</taxon>
        <taxon>Candidatus Odinarchaeota</taxon>
        <taxon>Candidatus Odinarchaeia</taxon>
        <taxon>Candidatus Odinarchaeales</taxon>
        <taxon>Candidatus Odinarchaeaceae</taxon>
        <taxon>Candidatus Odinarchaeum</taxon>
    </lineage>
</organism>
<dbReference type="NCBIfam" id="TIGR00104">
    <property type="entry name" value="tRNA_TsaA"/>
    <property type="match status" value="1"/>
</dbReference>
<keyword evidence="1" id="KW-0949">S-adenosyl-L-methionine</keyword>
<dbReference type="InterPro" id="IPR040372">
    <property type="entry name" value="YaeB-like"/>
</dbReference>
<feature type="domain" description="TsaA-like" evidence="3">
    <location>
        <begin position="27"/>
        <end position="159"/>
    </location>
</feature>
<gene>
    <name evidence="4" type="primary">tsaA</name>
    <name evidence="4" type="ORF">OdinLCB4_004230</name>
</gene>
<evidence type="ECO:0000256" key="1">
    <source>
        <dbReference type="ARBA" id="ARBA00022691"/>
    </source>
</evidence>
<dbReference type="PANTHER" id="PTHR12818:SF0">
    <property type="entry name" value="TRNA (ADENINE(37)-N6)-METHYLTRANSFERASE"/>
    <property type="match status" value="1"/>
</dbReference>
<reference evidence="4" key="2">
    <citation type="journal article" date="2022" name="Nat. Microbiol.">
        <title>A closed Candidatus Odinarchaeum chromosome exposes Asgard archaeal viruses.</title>
        <authorList>
            <person name="Tamarit D."/>
            <person name="Caceres E.F."/>
            <person name="Krupovic M."/>
            <person name="Nijland R."/>
            <person name="Eme L."/>
            <person name="Robinson N.P."/>
            <person name="Ettema T.J.G."/>
        </authorList>
    </citation>
    <scope>NUCLEOTIDE SEQUENCE</scope>
    <source>
        <strain evidence="4">LCB_4</strain>
    </source>
</reference>
<reference evidence="4" key="1">
    <citation type="journal article" date="2017" name="Nature">
        <title>Asgard archaea illuminate the origin of eukaryotic cellular complexity.</title>
        <authorList>
            <person name="Zaremba-Niedzwiedzka K."/>
            <person name="Caceres E.F."/>
            <person name="Saw J.H."/>
            <person name="Backstrom D."/>
            <person name="Juzokaite L."/>
            <person name="Vancaester E."/>
            <person name="Seitz K.W."/>
            <person name="Anantharaman K."/>
            <person name="Starnawski P."/>
            <person name="Kjeldsen K.U."/>
            <person name="Scott M.B."/>
            <person name="Nunoura T."/>
            <person name="Banfield J.F."/>
            <person name="Schramm A."/>
            <person name="Baker B.J."/>
            <person name="Spang A."/>
            <person name="Ettema T.J.G."/>
        </authorList>
    </citation>
    <scope>NUCLEOTIDE SEQUENCE</scope>
    <source>
        <strain evidence="4">LCB_4</strain>
    </source>
</reference>
<dbReference type="InterPro" id="IPR023370">
    <property type="entry name" value="TrmO-like_N"/>
</dbReference>
<evidence type="ECO:0000259" key="3">
    <source>
        <dbReference type="PROSITE" id="PS51668"/>
    </source>
</evidence>
<dbReference type="PROSITE" id="PS51668">
    <property type="entry name" value="TSAA_2"/>
    <property type="match status" value="1"/>
</dbReference>
<dbReference type="Gene3D" id="2.40.30.70">
    <property type="entry name" value="YaeB-like"/>
    <property type="match status" value="1"/>
</dbReference>
<dbReference type="SUPFAM" id="SSF118196">
    <property type="entry name" value="YaeB-like"/>
    <property type="match status" value="1"/>
</dbReference>
<dbReference type="Proteomes" id="UP000186851">
    <property type="component" value="Chromosome"/>
</dbReference>
<dbReference type="Pfam" id="PF01980">
    <property type="entry name" value="TrmO_N"/>
    <property type="match status" value="1"/>
</dbReference>